<organism evidence="3 4">
    <name type="scientific">Stichopus japonicus</name>
    <name type="common">Sea cucumber</name>
    <dbReference type="NCBI Taxonomy" id="307972"/>
    <lineage>
        <taxon>Eukaryota</taxon>
        <taxon>Metazoa</taxon>
        <taxon>Echinodermata</taxon>
        <taxon>Eleutherozoa</taxon>
        <taxon>Echinozoa</taxon>
        <taxon>Holothuroidea</taxon>
        <taxon>Aspidochirotacea</taxon>
        <taxon>Aspidochirotida</taxon>
        <taxon>Stichopodidae</taxon>
        <taxon>Apostichopus</taxon>
    </lineage>
</organism>
<gene>
    <name evidence="3" type="ORF">BSL78_18660</name>
</gene>
<evidence type="ECO:0000256" key="2">
    <source>
        <dbReference type="SAM" id="Phobius"/>
    </source>
</evidence>
<comment type="caution">
    <text evidence="3">The sequence shown here is derived from an EMBL/GenBank/DDBJ whole genome shotgun (WGS) entry which is preliminary data.</text>
</comment>
<keyword evidence="4" id="KW-1185">Reference proteome</keyword>
<dbReference type="Proteomes" id="UP000230750">
    <property type="component" value="Unassembled WGS sequence"/>
</dbReference>
<keyword evidence="2" id="KW-1133">Transmembrane helix</keyword>
<name>A0A2G8K8Z8_STIJA</name>
<evidence type="ECO:0000313" key="4">
    <source>
        <dbReference type="Proteomes" id="UP000230750"/>
    </source>
</evidence>
<evidence type="ECO:0000313" key="3">
    <source>
        <dbReference type="EMBL" id="PIK44488.1"/>
    </source>
</evidence>
<evidence type="ECO:0000256" key="1">
    <source>
        <dbReference type="SAM" id="MobiDB-lite"/>
    </source>
</evidence>
<feature type="region of interest" description="Disordered" evidence="1">
    <location>
        <begin position="1"/>
        <end position="63"/>
    </location>
</feature>
<keyword evidence="2" id="KW-0812">Transmembrane</keyword>
<feature type="transmembrane region" description="Helical" evidence="2">
    <location>
        <begin position="122"/>
        <end position="140"/>
    </location>
</feature>
<reference evidence="3 4" key="1">
    <citation type="journal article" date="2017" name="PLoS Biol.">
        <title>The sea cucumber genome provides insights into morphological evolution and visceral regeneration.</title>
        <authorList>
            <person name="Zhang X."/>
            <person name="Sun L."/>
            <person name="Yuan J."/>
            <person name="Sun Y."/>
            <person name="Gao Y."/>
            <person name="Zhang L."/>
            <person name="Li S."/>
            <person name="Dai H."/>
            <person name="Hamel J.F."/>
            <person name="Liu C."/>
            <person name="Yu Y."/>
            <person name="Liu S."/>
            <person name="Lin W."/>
            <person name="Guo K."/>
            <person name="Jin S."/>
            <person name="Xu P."/>
            <person name="Storey K.B."/>
            <person name="Huan P."/>
            <person name="Zhang T."/>
            <person name="Zhou Y."/>
            <person name="Zhang J."/>
            <person name="Lin C."/>
            <person name="Li X."/>
            <person name="Xing L."/>
            <person name="Huo D."/>
            <person name="Sun M."/>
            <person name="Wang L."/>
            <person name="Mercier A."/>
            <person name="Li F."/>
            <person name="Yang H."/>
            <person name="Xiang J."/>
        </authorList>
    </citation>
    <scope>NUCLEOTIDE SEQUENCE [LARGE SCALE GENOMIC DNA]</scope>
    <source>
        <strain evidence="3">Shaxun</strain>
        <tissue evidence="3">Muscle</tissue>
    </source>
</reference>
<dbReference type="AlphaFoldDB" id="A0A2G8K8Z8"/>
<feature type="compositionally biased region" description="Basic and acidic residues" evidence="1">
    <location>
        <begin position="51"/>
        <end position="62"/>
    </location>
</feature>
<keyword evidence="2" id="KW-0472">Membrane</keyword>
<accession>A0A2G8K8Z8</accession>
<feature type="transmembrane region" description="Helical" evidence="2">
    <location>
        <begin position="305"/>
        <end position="331"/>
    </location>
</feature>
<protein>
    <submittedName>
        <fullName evidence="3">Uncharacterized protein</fullName>
    </submittedName>
</protein>
<sequence length="352" mass="38201">MESKKTLACPVEEDSKTSKEESTKPEENQSELVVEGGETLPPFEPSVTKGSTDDTKLSKETNSDNQGNAGFFPAWLVAIYFLSTHYVKAIWCYLMSGFLNAPHGPATRFLNRVHWKILGSKSCLCSVAIVLGALIMMSMIPGASASASVKCVGNSYYCLSLAQNGTEGFDDDCVNVRCLHLSKGQIHLLRYFTKVEELFMDDMGNITIPCDVLKNLSNLHKIDLHVKNIFPTVACNTSCVLSEVTVAVLHNTTAIPCKVTEWMPNLKSFSFVKAQAPTSVPPGIISEGFFTTAANMVNQGKDAGFSVGVIIGVAAVVVLFIGVAFGVGILLHRNKMIKSNRVQVVLHLCKMV</sequence>
<dbReference type="EMBL" id="MRZV01000774">
    <property type="protein sequence ID" value="PIK44488.1"/>
    <property type="molecule type" value="Genomic_DNA"/>
</dbReference>
<feature type="compositionally biased region" description="Basic and acidic residues" evidence="1">
    <location>
        <begin position="13"/>
        <end position="27"/>
    </location>
</feature>
<dbReference type="SUPFAM" id="SSF52058">
    <property type="entry name" value="L domain-like"/>
    <property type="match status" value="1"/>
</dbReference>
<proteinExistence type="predicted"/>